<dbReference type="RefSeq" id="NP_938267.1">
    <property type="nucleotide sequence ID" value="NC_005179.1"/>
</dbReference>
<reference evidence="1 2" key="3">
    <citation type="journal article" date="2003" name="Proc. Natl. Acad. Sci. U.S.A.">
        <title>A secreted high-affinity inhibitor of human TNF from Tanapox virus.</title>
        <authorList>
            <person name="Brunetti C.R."/>
            <person name="Paulose-Murphy M."/>
            <person name="Singh R."/>
            <person name="Qin J."/>
            <person name="Barrett J.W."/>
            <person name="Tardivel A."/>
            <person name="Schneider P."/>
            <person name="Essani K."/>
            <person name="McFadden G."/>
        </authorList>
    </citation>
    <scope>NUCLEOTIDE SEQUENCE [LARGE SCALE GENOMIC DNA]</scope>
    <source>
        <strain evidence="2">VR587</strain>
    </source>
</reference>
<dbReference type="Pfam" id="PF06227">
    <property type="entry name" value="Poxv_Bcl-2-like"/>
    <property type="match status" value="1"/>
</dbReference>
<organism evidence="1 2">
    <name type="scientific">Yaba monkey tumor virus (strain VR587)</name>
    <name type="common">YMTV</name>
    <dbReference type="NCBI Taxonomy" id="928314"/>
    <lineage>
        <taxon>Viruses</taxon>
        <taxon>Varidnaviria</taxon>
        <taxon>Bamfordvirae</taxon>
        <taxon>Nucleocytoviricota</taxon>
        <taxon>Pokkesviricetes</taxon>
        <taxon>Chitovirales</taxon>
        <taxon>Poxviridae</taxon>
        <taxon>Chordopoxvirinae</taxon>
        <taxon>Yatapoxvirus</taxon>
        <taxon>Yatapoxvirus yabapox</taxon>
        <taxon>Yaba monkey tumor virus</taxon>
    </lineage>
</organism>
<reference evidence="1 2" key="1">
    <citation type="journal article" date="1995" name="J. Gen. Virol.">
        <title>Identification and characterization of the thymidine kinase gene of Yaba virus.</title>
        <authorList>
            <person name="Amano H."/>
            <person name="Ueda Y."/>
            <person name="Miyamura T."/>
        </authorList>
    </citation>
    <scope>NUCLEOTIDE SEQUENCE [LARGE SCALE GENOMIC DNA]</scope>
    <source>
        <strain evidence="2">VR587</strain>
    </source>
</reference>
<evidence type="ECO:0000313" key="2">
    <source>
        <dbReference type="Proteomes" id="UP000008596"/>
    </source>
</evidence>
<protein>
    <submittedName>
        <fullName evidence="1">6L</fullName>
    </submittedName>
</protein>
<organismHost>
    <name type="scientific">Homo sapiens</name>
    <name type="common">Human</name>
    <dbReference type="NCBI Taxonomy" id="9606"/>
</organismHost>
<sequence>MDFCPGYCLVDCLNRNDNIHQIIVDYIYWSMYAYRRRSPAGKVFRVLKTFRKDSEMVFGENFRHIVENFKTLGVENTAQAVKCFTVGKNALREAVAMVDLCASLADYWGGEDLPTDDSLQALRLMTMILSDVDYPFIELCLKVRLNKLKDNE</sequence>
<dbReference type="KEGG" id="vg:2943579"/>
<dbReference type="GeneID" id="2943579"/>
<evidence type="ECO:0000313" key="1">
    <source>
        <dbReference type="EMBL" id="AAR07368.1"/>
    </source>
</evidence>
<organismHost>
    <name type="scientific">Erythrocebus patas</name>
    <name type="common">Red guenon</name>
    <name type="synonym">Cercopithecus patas</name>
    <dbReference type="NCBI Taxonomy" id="9538"/>
</organismHost>
<dbReference type="Proteomes" id="UP000008596">
    <property type="component" value="Segment"/>
</dbReference>
<organismHost>
    <name type="scientific">Papio hamadryas</name>
    <name type="common">Hamadryas baboon</name>
    <dbReference type="NCBI Taxonomy" id="9557"/>
</organismHost>
<organismHost>
    <name type="scientific">Macaca</name>
    <name type="common">macaques</name>
    <dbReference type="NCBI Taxonomy" id="9539"/>
</organismHost>
<dbReference type="InterPro" id="IPR011212">
    <property type="entry name" value="Poxvirus_B14/B22/C16"/>
</dbReference>
<reference evidence="1 2" key="2">
    <citation type="journal article" date="2003" name="J. Virol.">
        <title>Complete genomic sequence and comparative analysis of the tumorigenic poxvirus Yaba monkey tumor virus.</title>
        <authorList>
            <person name="Brunetti C.R."/>
            <person name="Amano H."/>
            <person name="Ueda Y."/>
            <person name="Qin J."/>
            <person name="Miyamura T."/>
            <person name="Suzuki T."/>
            <person name="Li X."/>
            <person name="Barrett J.W."/>
            <person name="McFadden G."/>
        </authorList>
    </citation>
    <scope>NUCLEOTIDE SEQUENCE [LARGE SCALE GENOMIC DNA]</scope>
    <source>
        <strain evidence="2">VR587</strain>
    </source>
</reference>
<dbReference type="PIRSF" id="PIRSF017324">
    <property type="entry name" value="UCP017324"/>
    <property type="match status" value="1"/>
</dbReference>
<dbReference type="SMR" id="Q6TV01"/>
<dbReference type="EMBL" id="AY386371">
    <property type="protein sequence ID" value="AAR07368.1"/>
    <property type="molecule type" value="Genomic_DNA"/>
</dbReference>
<dbReference type="InterPro" id="IPR022819">
    <property type="entry name" value="Poxvirus_Bcl-2-like"/>
</dbReference>
<keyword evidence="2" id="KW-1185">Reference proteome</keyword>
<dbReference type="InterPro" id="IPR043018">
    <property type="entry name" value="Poxvirus_sf"/>
</dbReference>
<name>Q6TV01_YMTV5</name>
<accession>Q6TV01</accession>
<proteinExistence type="predicted"/>
<dbReference type="Gene3D" id="1.10.437.20">
    <property type="entry name" value="dsDNA poxvirus"/>
    <property type="match status" value="1"/>
</dbReference>